<dbReference type="SMART" id="SM01080">
    <property type="entry name" value="CHASE2"/>
    <property type="match status" value="1"/>
</dbReference>
<dbReference type="PANTHER" id="PTHR43081">
    <property type="entry name" value="ADENYLATE CYCLASE, TERMINAL-DIFFERENTIATION SPECIFIC-RELATED"/>
    <property type="match status" value="1"/>
</dbReference>
<dbReference type="Pfam" id="PF00211">
    <property type="entry name" value="Guanylate_cyc"/>
    <property type="match status" value="1"/>
</dbReference>
<dbReference type="PANTHER" id="PTHR43081:SF1">
    <property type="entry name" value="ADENYLATE CYCLASE, TERMINAL-DIFFERENTIATION SPECIFIC"/>
    <property type="match status" value="1"/>
</dbReference>
<accession>A0A5K8A0J7</accession>
<dbReference type="GO" id="GO:0009190">
    <property type="term" value="P:cyclic nucleotide biosynthetic process"/>
    <property type="evidence" value="ECO:0007669"/>
    <property type="project" value="InterPro"/>
</dbReference>
<feature type="transmembrane region" description="Helical" evidence="1">
    <location>
        <begin position="419"/>
        <end position="443"/>
    </location>
</feature>
<evidence type="ECO:0000313" key="4">
    <source>
        <dbReference type="Proteomes" id="UP000425960"/>
    </source>
</evidence>
<sequence length="769" mass="84647">MVLRVRSIVHNFGDVMAFRQPVAFYCICLGVGFVGVLASMVPVFSDAEESLGLDLLYQLRGPEQSLANVAIVAIDKESAGALDLPLRASKWPRQLHARLLERLTAWQAAVIAFDLFFYEPKEEAGDRTLASAMERAGNVVLTQAIDRQTLSLPVSAGGRAAHVNIERMLPTLPILADAAVGQAPFPLPKVPVKLNQFWCFWPGSGNVPTTPVVALHVYAGEVFIDFIHLLREVDAVAAETLLAPETGAADVRRMIGLIQPLRNLFENDATLASRALERLGRYSLQVLSADKVQLIRALIRLYATESSRYLNFYGPPATVRTIPYHCLLSPAGSGCDDDEAALLNGAAVFVGQTASNWIETHDSFYTAFSGKSGKDISGVEIAATALANLLEDKAVYPLAPFVNVLLLVGWGVLVAMTGLHFTTAVSAAGLLLLNGIYFSLACFQFRAGGIWYPLVVPMLVQTPMALIAGLIWKYRKVNIDRANIREAFGHYLPDEVVDRLSANLKELSLGGKVFYGICLFTDAQNYTALSERLDPGRLTELMNRYYEVIFKPIKAHGGLVLQVVGDSVMALWSAPEPRPELARAACRAAREVSAAVDDFNRQAGDKAMPTRIGMHAGEMLLGNIGAMDHYEYRPVGDIVNTASRVEGLNKFLGTHLLATREAMGAETDRMSRLVGWFVFKGKSRPVQVYELLDADSFSLEQQALTYRHFEAGLDAFGQRRWDAALKRFDLALQIDASDGPSRYYRRYCQVYREQPPDEAWDGAMHLEQK</sequence>
<evidence type="ECO:0000259" key="2">
    <source>
        <dbReference type="PROSITE" id="PS50125"/>
    </source>
</evidence>
<dbReference type="InterPro" id="IPR050697">
    <property type="entry name" value="Adenylyl/Guanylyl_Cyclase_3/4"/>
</dbReference>
<dbReference type="PROSITE" id="PS50125">
    <property type="entry name" value="GUANYLATE_CYCLASE_2"/>
    <property type="match status" value="1"/>
</dbReference>
<gene>
    <name evidence="3" type="ORF">DSCO28_66230</name>
</gene>
<dbReference type="EMBL" id="AP021876">
    <property type="protein sequence ID" value="BBO86057.1"/>
    <property type="molecule type" value="Genomic_DNA"/>
</dbReference>
<name>A0A5K8A0J7_9BACT</name>
<feature type="transmembrane region" description="Helical" evidence="1">
    <location>
        <begin position="394"/>
        <end position="413"/>
    </location>
</feature>
<organism evidence="3 4">
    <name type="scientific">Desulfosarcina ovata subsp. sediminis</name>
    <dbReference type="NCBI Taxonomy" id="885957"/>
    <lineage>
        <taxon>Bacteria</taxon>
        <taxon>Pseudomonadati</taxon>
        <taxon>Thermodesulfobacteriota</taxon>
        <taxon>Desulfobacteria</taxon>
        <taxon>Desulfobacterales</taxon>
        <taxon>Desulfosarcinaceae</taxon>
        <taxon>Desulfosarcina</taxon>
    </lineage>
</organism>
<reference evidence="3 4" key="1">
    <citation type="submission" date="2019-11" db="EMBL/GenBank/DDBJ databases">
        <title>Comparative genomics of hydrocarbon-degrading Desulfosarcina strains.</title>
        <authorList>
            <person name="Watanabe M."/>
            <person name="Kojima H."/>
            <person name="Fukui M."/>
        </authorList>
    </citation>
    <scope>NUCLEOTIDE SEQUENCE [LARGE SCALE GENOMIC DNA]</scope>
    <source>
        <strain evidence="3 4">28bB2T</strain>
    </source>
</reference>
<dbReference type="KEGG" id="dov:DSCO28_66230"/>
<keyword evidence="1" id="KW-0472">Membrane</keyword>
<dbReference type="GO" id="GO:0004016">
    <property type="term" value="F:adenylate cyclase activity"/>
    <property type="evidence" value="ECO:0007669"/>
    <property type="project" value="UniProtKB-ARBA"/>
</dbReference>
<proteinExistence type="predicted"/>
<dbReference type="CDD" id="cd07302">
    <property type="entry name" value="CHD"/>
    <property type="match status" value="1"/>
</dbReference>
<dbReference type="GO" id="GO:0035556">
    <property type="term" value="P:intracellular signal transduction"/>
    <property type="evidence" value="ECO:0007669"/>
    <property type="project" value="InterPro"/>
</dbReference>
<dbReference type="InterPro" id="IPR029787">
    <property type="entry name" value="Nucleotide_cyclase"/>
</dbReference>
<feature type="transmembrane region" description="Helical" evidence="1">
    <location>
        <begin position="22"/>
        <end position="44"/>
    </location>
</feature>
<dbReference type="SMART" id="SM00044">
    <property type="entry name" value="CYCc"/>
    <property type="match status" value="1"/>
</dbReference>
<evidence type="ECO:0000313" key="3">
    <source>
        <dbReference type="EMBL" id="BBO86057.1"/>
    </source>
</evidence>
<keyword evidence="1" id="KW-1133">Transmembrane helix</keyword>
<dbReference type="SUPFAM" id="SSF55073">
    <property type="entry name" value="Nucleotide cyclase"/>
    <property type="match status" value="1"/>
</dbReference>
<feature type="transmembrane region" description="Helical" evidence="1">
    <location>
        <begin position="450"/>
        <end position="472"/>
    </location>
</feature>
<dbReference type="AlphaFoldDB" id="A0A5K8A0J7"/>
<protein>
    <recommendedName>
        <fullName evidence="2">Guanylate cyclase domain-containing protein</fullName>
    </recommendedName>
</protein>
<dbReference type="Pfam" id="PF05226">
    <property type="entry name" value="CHASE2"/>
    <property type="match status" value="1"/>
</dbReference>
<feature type="domain" description="Guanylate cyclase" evidence="2">
    <location>
        <begin position="517"/>
        <end position="646"/>
    </location>
</feature>
<keyword evidence="1" id="KW-0812">Transmembrane</keyword>
<evidence type="ECO:0000256" key="1">
    <source>
        <dbReference type="SAM" id="Phobius"/>
    </source>
</evidence>
<dbReference type="InterPro" id="IPR007890">
    <property type="entry name" value="CHASE2"/>
</dbReference>
<dbReference type="Gene3D" id="3.30.70.1230">
    <property type="entry name" value="Nucleotide cyclase"/>
    <property type="match status" value="1"/>
</dbReference>
<dbReference type="Proteomes" id="UP000425960">
    <property type="component" value="Chromosome"/>
</dbReference>
<dbReference type="InterPro" id="IPR001054">
    <property type="entry name" value="A/G_cyclase"/>
</dbReference>